<protein>
    <submittedName>
        <fullName evidence="5">AraC family transcriptional regulator</fullName>
    </submittedName>
</protein>
<dbReference type="Proteomes" id="UP001524501">
    <property type="component" value="Unassembled WGS sequence"/>
</dbReference>
<dbReference type="SUPFAM" id="SSF46689">
    <property type="entry name" value="Homeodomain-like"/>
    <property type="match status" value="2"/>
</dbReference>
<accession>A0ABT1QJT1</accession>
<evidence type="ECO:0000259" key="4">
    <source>
        <dbReference type="PROSITE" id="PS01124"/>
    </source>
</evidence>
<dbReference type="InterPro" id="IPR032783">
    <property type="entry name" value="AraC_lig"/>
</dbReference>
<dbReference type="InterPro" id="IPR018062">
    <property type="entry name" value="HTH_AraC-typ_CS"/>
</dbReference>
<dbReference type="RefSeq" id="WP_255974311.1">
    <property type="nucleotide sequence ID" value="NZ_JANFQF010000032.1"/>
</dbReference>
<evidence type="ECO:0000313" key="5">
    <source>
        <dbReference type="EMBL" id="MCQ4122551.1"/>
    </source>
</evidence>
<keyword evidence="1" id="KW-0805">Transcription regulation</keyword>
<dbReference type="SMART" id="SM00342">
    <property type="entry name" value="HTH_ARAC"/>
    <property type="match status" value="1"/>
</dbReference>
<dbReference type="PANTHER" id="PTHR46796">
    <property type="entry name" value="HTH-TYPE TRANSCRIPTIONAL ACTIVATOR RHAS-RELATED"/>
    <property type="match status" value="1"/>
</dbReference>
<keyword evidence="6" id="KW-1185">Reference proteome</keyword>
<dbReference type="PROSITE" id="PS01124">
    <property type="entry name" value="HTH_ARAC_FAMILY_2"/>
    <property type="match status" value="1"/>
</dbReference>
<comment type="caution">
    <text evidence="5">The sequence shown here is derived from an EMBL/GenBank/DDBJ whole genome shotgun (WGS) entry which is preliminary data.</text>
</comment>
<gene>
    <name evidence="5" type="ORF">NOF53_25910</name>
</gene>
<dbReference type="EMBL" id="JANFQF010000032">
    <property type="protein sequence ID" value="MCQ4122551.1"/>
    <property type="molecule type" value="Genomic_DNA"/>
</dbReference>
<proteinExistence type="predicted"/>
<evidence type="ECO:0000256" key="1">
    <source>
        <dbReference type="ARBA" id="ARBA00023015"/>
    </source>
</evidence>
<organism evidence="5 6">
    <name type="scientific">Rhodococcus tibetensis</name>
    <dbReference type="NCBI Taxonomy" id="2965064"/>
    <lineage>
        <taxon>Bacteria</taxon>
        <taxon>Bacillati</taxon>
        <taxon>Actinomycetota</taxon>
        <taxon>Actinomycetes</taxon>
        <taxon>Mycobacteriales</taxon>
        <taxon>Nocardiaceae</taxon>
        <taxon>Rhodococcus</taxon>
    </lineage>
</organism>
<feature type="domain" description="HTH araC/xylS-type" evidence="4">
    <location>
        <begin position="195"/>
        <end position="293"/>
    </location>
</feature>
<dbReference type="InterPro" id="IPR018060">
    <property type="entry name" value="HTH_AraC"/>
</dbReference>
<name>A0ABT1QJT1_9NOCA</name>
<evidence type="ECO:0000256" key="2">
    <source>
        <dbReference type="ARBA" id="ARBA00023125"/>
    </source>
</evidence>
<dbReference type="Pfam" id="PF12852">
    <property type="entry name" value="Cupin_6"/>
    <property type="match status" value="1"/>
</dbReference>
<keyword evidence="3" id="KW-0804">Transcription</keyword>
<evidence type="ECO:0000256" key="3">
    <source>
        <dbReference type="ARBA" id="ARBA00023163"/>
    </source>
</evidence>
<dbReference type="InterPro" id="IPR009057">
    <property type="entry name" value="Homeodomain-like_sf"/>
</dbReference>
<dbReference type="PANTHER" id="PTHR46796:SF7">
    <property type="entry name" value="ARAC FAMILY TRANSCRIPTIONAL REGULATOR"/>
    <property type="match status" value="1"/>
</dbReference>
<keyword evidence="2" id="KW-0238">DNA-binding</keyword>
<dbReference type="InterPro" id="IPR050204">
    <property type="entry name" value="AraC_XylS_family_regulators"/>
</dbReference>
<dbReference type="PROSITE" id="PS00041">
    <property type="entry name" value="HTH_ARAC_FAMILY_1"/>
    <property type="match status" value="1"/>
</dbReference>
<evidence type="ECO:0000313" key="6">
    <source>
        <dbReference type="Proteomes" id="UP001524501"/>
    </source>
</evidence>
<reference evidence="5 6" key="1">
    <citation type="submission" date="2022-07" db="EMBL/GenBank/DDBJ databases">
        <title>Degradation activity of malathion, p-nitrophenol and potential low-temperature adaptation strategy of Rhodococcus sp. FXJ9.536.</title>
        <authorList>
            <person name="Huang J."/>
            <person name="Huang Y."/>
        </authorList>
    </citation>
    <scope>NUCLEOTIDE SEQUENCE [LARGE SCALE GENOMIC DNA]</scope>
    <source>
        <strain evidence="5 6">FXJ9.536</strain>
    </source>
</reference>
<dbReference type="Pfam" id="PF12833">
    <property type="entry name" value="HTH_18"/>
    <property type="match status" value="1"/>
</dbReference>
<dbReference type="Gene3D" id="1.10.10.60">
    <property type="entry name" value="Homeodomain-like"/>
    <property type="match status" value="2"/>
</dbReference>
<sequence length="294" mass="32274">MLISLLRPRTVSSKIISGAGEWSVRKPRYADPAFCLMLEGACLLSLDGLDTIELQRGDFLLLPDMPGFVLASGHDVEPTVLPLEPQARETRHGSGEGTVTMSMLGGYFRFEPANASLLAPLLPRVVLVRRNEPRATRLHRIVELIADEADSEAPNGLILERLVEVLLVEAMRLRTAPAPGAERGLIAGLSDPALAPALRAMHADLAYGWTVERLAREASVSRAVFAERFSRAVGMPPMQYLLHWRMTAAKDMLRAESLSMTEVARRVGYQSATAFTNAFTRLTGNSPRKFARSE</sequence>